<dbReference type="Proteomes" id="UP000038040">
    <property type="component" value="Unplaced"/>
</dbReference>
<protein>
    <submittedName>
        <fullName evidence="8">EGF-like domain-containing protein</fullName>
    </submittedName>
</protein>
<dbReference type="Gene3D" id="2.40.128.20">
    <property type="match status" value="1"/>
</dbReference>
<feature type="domain" description="ShKT" evidence="4">
    <location>
        <begin position="52"/>
        <end position="89"/>
    </location>
</feature>
<sequence length="264" mass="30277">MCYFISLMLVLKRFTANTCQLNPCLNGGKCIPGKIACECSHGWMGQFCHRHCRNIYKSCDRWALEEKCEMVRTKTNFFDINCAISCHRCTPDEKHMLSEIPVPPSLEPLLFMVGRWYSLAKKRLRYPIDMYSDGYREILDITPTEVPMFGTPSLNLTSSGDLRLLRGFLTLRPNSAPTEIAILSTSNEGLNMIELGTLTNHLVALNITYMQVHPGMNASILPLGATRIFRRNGRFLEMIVSKLFSHNRITQFRKLFRKIKSYPL</sequence>
<keyword evidence="7" id="KW-1185">Reference proteome</keyword>
<keyword evidence="1" id="KW-0245">EGF-like domain</keyword>
<dbReference type="InterPro" id="IPR000742">
    <property type="entry name" value="EGF"/>
</dbReference>
<accession>A0A0N4U8D7</accession>
<evidence type="ECO:0000259" key="3">
    <source>
        <dbReference type="PROSITE" id="PS50026"/>
    </source>
</evidence>
<dbReference type="Gene3D" id="2.10.25.10">
    <property type="entry name" value="Laminin"/>
    <property type="match status" value="1"/>
</dbReference>
<dbReference type="AlphaFoldDB" id="A0A0N4U8D7"/>
<gene>
    <name evidence="5" type="ORF">DME_LOCUS7462</name>
</gene>
<dbReference type="PROSITE" id="PS51670">
    <property type="entry name" value="SHKT"/>
    <property type="match status" value="1"/>
</dbReference>
<comment type="caution">
    <text evidence="1">Lacks conserved residue(s) required for the propagation of feature annotation.</text>
</comment>
<feature type="disulfide bond" evidence="1">
    <location>
        <begin position="39"/>
        <end position="48"/>
    </location>
</feature>
<evidence type="ECO:0000256" key="2">
    <source>
        <dbReference type="SAM" id="SignalP"/>
    </source>
</evidence>
<feature type="chain" id="PRO_5041040385" evidence="2">
    <location>
        <begin position="17"/>
        <end position="264"/>
    </location>
</feature>
<proteinExistence type="predicted"/>
<organism evidence="6 8">
    <name type="scientific">Dracunculus medinensis</name>
    <name type="common">Guinea worm</name>
    <dbReference type="NCBI Taxonomy" id="318479"/>
    <lineage>
        <taxon>Eukaryota</taxon>
        <taxon>Metazoa</taxon>
        <taxon>Ecdysozoa</taxon>
        <taxon>Nematoda</taxon>
        <taxon>Chromadorea</taxon>
        <taxon>Rhabditida</taxon>
        <taxon>Spirurina</taxon>
        <taxon>Dracunculoidea</taxon>
        <taxon>Dracunculidae</taxon>
        <taxon>Dracunculus</taxon>
    </lineage>
</organism>
<dbReference type="InterPro" id="IPR003582">
    <property type="entry name" value="ShKT_dom"/>
</dbReference>
<dbReference type="Proteomes" id="UP000274756">
    <property type="component" value="Unassembled WGS sequence"/>
</dbReference>
<dbReference type="InterPro" id="IPR012674">
    <property type="entry name" value="Calycin"/>
</dbReference>
<feature type="signal peptide" evidence="2">
    <location>
        <begin position="1"/>
        <end position="16"/>
    </location>
</feature>
<name>A0A0N4U8D7_DRAME</name>
<dbReference type="CDD" id="cd00054">
    <property type="entry name" value="EGF_CA"/>
    <property type="match status" value="1"/>
</dbReference>
<reference evidence="8" key="1">
    <citation type="submission" date="2017-02" db="UniProtKB">
        <authorList>
            <consortium name="WormBaseParasite"/>
        </authorList>
    </citation>
    <scope>IDENTIFICATION</scope>
</reference>
<dbReference type="Pfam" id="PF00008">
    <property type="entry name" value="EGF"/>
    <property type="match status" value="1"/>
</dbReference>
<evidence type="ECO:0000313" key="7">
    <source>
        <dbReference type="Proteomes" id="UP000274756"/>
    </source>
</evidence>
<dbReference type="SMART" id="SM00181">
    <property type="entry name" value="EGF"/>
    <property type="match status" value="1"/>
</dbReference>
<keyword evidence="2" id="KW-0732">Signal</keyword>
<dbReference type="PROSITE" id="PS50026">
    <property type="entry name" value="EGF_3"/>
    <property type="match status" value="1"/>
</dbReference>
<feature type="domain" description="EGF-like" evidence="3">
    <location>
        <begin position="15"/>
        <end position="49"/>
    </location>
</feature>
<dbReference type="InterPro" id="IPR045165">
    <property type="entry name" value="Nitrobindin"/>
</dbReference>
<keyword evidence="1" id="KW-1015">Disulfide bond</keyword>
<dbReference type="SUPFAM" id="SSF57196">
    <property type="entry name" value="EGF/Laminin"/>
    <property type="match status" value="1"/>
</dbReference>
<evidence type="ECO:0000256" key="1">
    <source>
        <dbReference type="PROSITE-ProRule" id="PRU00076"/>
    </source>
</evidence>
<evidence type="ECO:0000313" key="5">
    <source>
        <dbReference type="EMBL" id="VDN57489.1"/>
    </source>
</evidence>
<evidence type="ECO:0000313" key="8">
    <source>
        <dbReference type="WBParaSite" id="DME_0000330301-mRNA-1"/>
    </source>
</evidence>
<dbReference type="PROSITE" id="PS00022">
    <property type="entry name" value="EGF_1"/>
    <property type="match status" value="1"/>
</dbReference>
<dbReference type="PANTHER" id="PTHR15854:SF1">
    <property type="entry name" value="PROTEIN MALE ABNORMAL 7"/>
    <property type="match status" value="1"/>
</dbReference>
<dbReference type="OrthoDB" id="58529at2759"/>
<evidence type="ECO:0000259" key="4">
    <source>
        <dbReference type="PROSITE" id="PS51670"/>
    </source>
</evidence>
<dbReference type="WBParaSite" id="DME_0000330301-mRNA-1">
    <property type="protein sequence ID" value="DME_0000330301-mRNA-1"/>
    <property type="gene ID" value="DME_0000330301"/>
</dbReference>
<dbReference type="PANTHER" id="PTHR15854">
    <property type="entry name" value="THAP4 PROTEIN"/>
    <property type="match status" value="1"/>
</dbReference>
<dbReference type="EMBL" id="UYYG01001160">
    <property type="protein sequence ID" value="VDN57489.1"/>
    <property type="molecule type" value="Genomic_DNA"/>
</dbReference>
<reference evidence="5 7" key="2">
    <citation type="submission" date="2018-11" db="EMBL/GenBank/DDBJ databases">
        <authorList>
            <consortium name="Pathogen Informatics"/>
        </authorList>
    </citation>
    <scope>NUCLEOTIDE SEQUENCE [LARGE SCALE GENOMIC DNA]</scope>
</reference>
<evidence type="ECO:0000313" key="6">
    <source>
        <dbReference type="Proteomes" id="UP000038040"/>
    </source>
</evidence>
<dbReference type="SUPFAM" id="SSF50814">
    <property type="entry name" value="Lipocalins"/>
    <property type="match status" value="1"/>
</dbReference>